<sequence>MNVRKSLSIPDGDGVKMTGVPVVNAPVTASNWYPTLTCGFSKLVLLSGQTPGNRHDRRAKPGEGIRCCACLHTRPSFSFTLTSPLLPLSPPFPSPSRSKKSYGESDMQSNNPRSNRPERRTAQVAQGLARYKVDIAALRETRFSEQGQLEEVGAGYTFFGSGRSKADRRDDGVAFAIRNDIVGRLPSLPQGINDHLMSLRLPLWGDKFASILSAYAPPMTSSDAAKYKLYDDLHALLATVPKAENLIVLGDFNARVGKDRASWRRVLSSHGLGSCNDNGLLLLRTCVEHRLLLTNTFFPPPDAGEGQLTFLISATK</sequence>
<evidence type="ECO:0000259" key="2">
    <source>
        <dbReference type="Pfam" id="PF03372"/>
    </source>
</evidence>
<dbReference type="PANTHER" id="PTHR23227:SF84">
    <property type="entry name" value="ENDONUCLEASE_EXONUCLEASE_PHOSPHATASE DOMAIN-CONTAINING PROTEIN"/>
    <property type="match status" value="1"/>
</dbReference>
<dbReference type="InterPro" id="IPR005135">
    <property type="entry name" value="Endo/exonuclease/phosphatase"/>
</dbReference>
<dbReference type="InterPro" id="IPR036691">
    <property type="entry name" value="Endo/exonu/phosph_ase_sf"/>
</dbReference>
<organism evidence="5">
    <name type="scientific">Schistocephalus solidus</name>
    <name type="common">Tapeworm</name>
    <dbReference type="NCBI Taxonomy" id="70667"/>
    <lineage>
        <taxon>Eukaryota</taxon>
        <taxon>Metazoa</taxon>
        <taxon>Spiralia</taxon>
        <taxon>Lophotrochozoa</taxon>
        <taxon>Platyhelminthes</taxon>
        <taxon>Cestoda</taxon>
        <taxon>Eucestoda</taxon>
        <taxon>Diphyllobothriidea</taxon>
        <taxon>Diphyllobothriidae</taxon>
        <taxon>Schistocephalus</taxon>
    </lineage>
</organism>
<accession>A0A183SPA2</accession>
<protein>
    <submittedName>
        <fullName evidence="5">Endo/exonuclease/phosphatase domain-containing protein</fullName>
    </submittedName>
</protein>
<dbReference type="PANTHER" id="PTHR23227">
    <property type="entry name" value="BUCENTAUR RELATED"/>
    <property type="match status" value="1"/>
</dbReference>
<dbReference type="OrthoDB" id="10030815at2759"/>
<reference evidence="5" key="1">
    <citation type="submission" date="2016-06" db="UniProtKB">
        <authorList>
            <consortium name="WormBaseParasite"/>
        </authorList>
    </citation>
    <scope>IDENTIFICATION</scope>
</reference>
<dbReference type="EMBL" id="UYSU01033517">
    <property type="protein sequence ID" value="VDL92435.1"/>
    <property type="molecule type" value="Genomic_DNA"/>
</dbReference>
<dbReference type="Gene3D" id="3.60.10.10">
    <property type="entry name" value="Endonuclease/exonuclease/phosphatase"/>
    <property type="match status" value="1"/>
</dbReference>
<feature type="domain" description="Endonuclease/exonuclease/phosphatase" evidence="2">
    <location>
        <begin position="108"/>
        <end position="271"/>
    </location>
</feature>
<evidence type="ECO:0000313" key="4">
    <source>
        <dbReference type="Proteomes" id="UP000275846"/>
    </source>
</evidence>
<feature type="region of interest" description="Disordered" evidence="1">
    <location>
        <begin position="88"/>
        <end position="123"/>
    </location>
</feature>
<name>A0A183SPA2_SCHSO</name>
<dbReference type="SUPFAM" id="SSF56219">
    <property type="entry name" value="DNase I-like"/>
    <property type="match status" value="1"/>
</dbReference>
<dbReference type="WBParaSite" id="SSLN_0000624501-mRNA-1">
    <property type="protein sequence ID" value="SSLN_0000624501-mRNA-1"/>
    <property type="gene ID" value="SSLN_0000624501"/>
</dbReference>
<dbReference type="STRING" id="70667.A0A183SPA2"/>
<keyword evidence="4" id="KW-1185">Reference proteome</keyword>
<evidence type="ECO:0000313" key="5">
    <source>
        <dbReference type="WBParaSite" id="SSLN_0000624501-mRNA-1"/>
    </source>
</evidence>
<dbReference type="Pfam" id="PF03372">
    <property type="entry name" value="Exo_endo_phos"/>
    <property type="match status" value="1"/>
</dbReference>
<reference evidence="3 4" key="2">
    <citation type="submission" date="2018-11" db="EMBL/GenBank/DDBJ databases">
        <authorList>
            <consortium name="Pathogen Informatics"/>
        </authorList>
    </citation>
    <scope>NUCLEOTIDE SEQUENCE [LARGE SCALE GENOMIC DNA]</scope>
    <source>
        <strain evidence="3 4">NST_G2</strain>
    </source>
</reference>
<dbReference type="InterPro" id="IPR027124">
    <property type="entry name" value="Swc5/CFDP1/2"/>
</dbReference>
<dbReference type="AlphaFoldDB" id="A0A183SPA2"/>
<proteinExistence type="predicted"/>
<evidence type="ECO:0000256" key="1">
    <source>
        <dbReference type="SAM" id="MobiDB-lite"/>
    </source>
</evidence>
<gene>
    <name evidence="3" type="ORF">SSLN_LOCUS6050</name>
</gene>
<dbReference type="Proteomes" id="UP000275846">
    <property type="component" value="Unassembled WGS sequence"/>
</dbReference>
<dbReference type="GO" id="GO:0003824">
    <property type="term" value="F:catalytic activity"/>
    <property type="evidence" value="ECO:0007669"/>
    <property type="project" value="InterPro"/>
</dbReference>
<evidence type="ECO:0000313" key="3">
    <source>
        <dbReference type="EMBL" id="VDL92435.1"/>
    </source>
</evidence>